<comment type="caution">
    <text evidence="1">The sequence shown here is derived from an EMBL/GenBank/DDBJ whole genome shotgun (WGS) entry which is preliminary data.</text>
</comment>
<dbReference type="Gene3D" id="2.60.120.200">
    <property type="match status" value="2"/>
</dbReference>
<proteinExistence type="predicted"/>
<dbReference type="PROSITE" id="PS51257">
    <property type="entry name" value="PROKAR_LIPOPROTEIN"/>
    <property type="match status" value="1"/>
</dbReference>
<dbReference type="Pfam" id="PF13385">
    <property type="entry name" value="Laminin_G_3"/>
    <property type="match status" value="2"/>
</dbReference>
<dbReference type="Proteomes" id="UP001310248">
    <property type="component" value="Unassembled WGS sequence"/>
</dbReference>
<evidence type="ECO:0000313" key="2">
    <source>
        <dbReference type="Proteomes" id="UP001310248"/>
    </source>
</evidence>
<protein>
    <submittedName>
        <fullName evidence="1">LamG domain-containing protein</fullName>
    </submittedName>
</protein>
<accession>A0ABU7GBP1</accession>
<dbReference type="EMBL" id="JAYDYW010000016">
    <property type="protein sequence ID" value="MEE1675895.1"/>
    <property type="molecule type" value="Genomic_DNA"/>
</dbReference>
<dbReference type="RefSeq" id="WP_329776665.1">
    <property type="nucleotide sequence ID" value="NZ_JAYDYW010000016.1"/>
</dbReference>
<dbReference type="SUPFAM" id="SSF49899">
    <property type="entry name" value="Concanavalin A-like lectins/glucanases"/>
    <property type="match status" value="2"/>
</dbReference>
<reference evidence="2" key="1">
    <citation type="submission" date="2023-07" db="EMBL/GenBank/DDBJ databases">
        <title>Draft genome sequence of Agarivorans aestuarii strain ZMCS4, a CAZymes producing bacteria isolated from the marine brown algae Clodostephus spongiosus.</title>
        <authorList>
            <person name="Lorente B."/>
            <person name="Cabral C."/>
            <person name="Frias J."/>
            <person name="Faria J."/>
            <person name="Toubarro D."/>
        </authorList>
    </citation>
    <scope>NUCLEOTIDE SEQUENCE [LARGE SCALE GENOMIC DNA]</scope>
    <source>
        <strain evidence="2">ZMCS4</strain>
    </source>
</reference>
<organism evidence="1 2">
    <name type="scientific">Agarivorans aestuarii</name>
    <dbReference type="NCBI Taxonomy" id="1563703"/>
    <lineage>
        <taxon>Bacteria</taxon>
        <taxon>Pseudomonadati</taxon>
        <taxon>Pseudomonadota</taxon>
        <taxon>Gammaproteobacteria</taxon>
        <taxon>Alteromonadales</taxon>
        <taxon>Alteromonadaceae</taxon>
        <taxon>Agarivorans</taxon>
    </lineage>
</organism>
<sequence>MKPSKLLLIPMSTTFMFGCFEAPEVYVPPPEPIYAIENTDWNISSETSNITTSSTEYAEIYNFSDDVLTIYSYDETNDLYTYTTQSYTVSETTIAYGNVDGTYVVDDAGALAISYTLENVDYNDSGAEVTDETILAAIAEAEKEQTPGVEVPTADYEWDFAAIDADAAQGDKVLQMSKADANPRAVVDGAVDTAAAVSIEQSTESGSYGYHYTTMDSTTDPLAAIDGVISMEITFKADSADFNAGLGQDLQLLENTDSNTGWKVVVNQSTLIPELRIYNGSGSTSIKATSVLEDDTYMHLVATYDGTTASIYINGELEGTEEVTDYIANTKEGDKVYIGGGSNSSQKNLAGAIDSAAFWLDTLSAEEIAERAKDFGFGDTDPETPTGPTADFEWDFSSIDAAPSEGAKVLQMSKADDNARAVVDGAVEADAAVSITQTSASGLFGYHYTVMDSTTDPLAAIDGVISMELVYKSTSASFNADLGQDLQLLENTDSNKGWKVVVNKSTLIPELRIYNGSGSTSVKATTVLADDTYTHLVATYDGTTASIYVDGVLEGTADITDYIANTKEGDKVYIGGGSNSSQKNLDGSIDNAAFWLTTLTAEEVAARAEAFGFTAN</sequence>
<gene>
    <name evidence="1" type="ORF">SNR37_001222</name>
</gene>
<evidence type="ECO:0000313" key="1">
    <source>
        <dbReference type="EMBL" id="MEE1675895.1"/>
    </source>
</evidence>
<keyword evidence="2" id="KW-1185">Reference proteome</keyword>
<dbReference type="InterPro" id="IPR013320">
    <property type="entry name" value="ConA-like_dom_sf"/>
</dbReference>
<name>A0ABU7GBP1_9ALTE</name>